<evidence type="ECO:0000313" key="2">
    <source>
        <dbReference type="Proteomes" id="UP000236725"/>
    </source>
</evidence>
<keyword evidence="2" id="KW-1185">Reference proteome</keyword>
<dbReference type="AlphaFoldDB" id="A0A8G2FBC7"/>
<protein>
    <submittedName>
        <fullName evidence="1">Uncharacterized protein</fullName>
    </submittedName>
</protein>
<comment type="caution">
    <text evidence="1">The sequence shown here is derived from an EMBL/GenBank/DDBJ whole genome shotgun (WGS) entry which is preliminary data.</text>
</comment>
<dbReference type="EMBL" id="FNVS01000012">
    <property type="protein sequence ID" value="SEG02890.1"/>
    <property type="molecule type" value="Genomic_DNA"/>
</dbReference>
<accession>A0A8G2FBC7</accession>
<dbReference type="RefSeq" id="WP_103983756.1">
    <property type="nucleotide sequence ID" value="NZ_FNVS01000012.1"/>
</dbReference>
<evidence type="ECO:0000313" key="1">
    <source>
        <dbReference type="EMBL" id="SEG02890.1"/>
    </source>
</evidence>
<proteinExistence type="predicted"/>
<gene>
    <name evidence="1" type="ORF">SAMN05444001_112102</name>
</gene>
<sequence>MKVFSSFPYEGKSTDHIFPDTNYSNGTVNDYTFALYDAEEKTFEIPFALNENNIITLLRKKNGVYTMEEHSLFVTQEVLQV</sequence>
<dbReference type="Proteomes" id="UP000236725">
    <property type="component" value="Unassembled WGS sequence"/>
</dbReference>
<reference evidence="1 2" key="1">
    <citation type="submission" date="2016-10" db="EMBL/GenBank/DDBJ databases">
        <authorList>
            <person name="Varghese N."/>
            <person name="Submissions S."/>
        </authorList>
    </citation>
    <scope>NUCLEOTIDE SEQUENCE [LARGE SCALE GENOMIC DNA]</scope>
    <source>
        <strain evidence="1 2">DSM 29073</strain>
    </source>
</reference>
<name>A0A8G2FBC7_9BACT</name>
<organism evidence="1 2">
    <name type="scientific">Parabacteroides chinchillae</name>
    <dbReference type="NCBI Taxonomy" id="871327"/>
    <lineage>
        <taxon>Bacteria</taxon>
        <taxon>Pseudomonadati</taxon>
        <taxon>Bacteroidota</taxon>
        <taxon>Bacteroidia</taxon>
        <taxon>Bacteroidales</taxon>
        <taxon>Tannerellaceae</taxon>
        <taxon>Parabacteroides</taxon>
    </lineage>
</organism>